<dbReference type="InterPro" id="IPR019270">
    <property type="entry name" value="DUF2283"/>
</dbReference>
<gene>
    <name evidence="1" type="ORF">SAMN05660836_01535</name>
</gene>
<sequence length="164" mass="18649">MGVKTTAYFRNSVLVRRPYLKMEWVEQALRHPVRREVQENGRVRYWVYIQEAGKYLPVVTEPDGETVHNAFFRPGVQAMKGGERMRLSYDPETDMLYIGLRSGPSVESEEIAPGFVLDFDTVGNVVGIEIEEASRRVELGRLELSALPLQDLLVTRPAVVQGKK</sequence>
<organism evidence="1 2">
    <name type="scientific">Thermodesulforhabdus norvegica</name>
    <dbReference type="NCBI Taxonomy" id="39841"/>
    <lineage>
        <taxon>Bacteria</taxon>
        <taxon>Pseudomonadati</taxon>
        <taxon>Thermodesulfobacteriota</taxon>
        <taxon>Syntrophobacteria</taxon>
        <taxon>Syntrophobacterales</taxon>
        <taxon>Thermodesulforhabdaceae</taxon>
        <taxon>Thermodesulforhabdus</taxon>
    </lineage>
</organism>
<proteinExistence type="predicted"/>
<name>A0A1I4TUI3_9BACT</name>
<keyword evidence="2" id="KW-1185">Reference proteome</keyword>
<evidence type="ECO:0000313" key="2">
    <source>
        <dbReference type="Proteomes" id="UP000199611"/>
    </source>
</evidence>
<reference evidence="1 2" key="1">
    <citation type="submission" date="2016-10" db="EMBL/GenBank/DDBJ databases">
        <authorList>
            <person name="de Groot N.N."/>
        </authorList>
    </citation>
    <scope>NUCLEOTIDE SEQUENCE [LARGE SCALE GENOMIC DNA]</scope>
    <source>
        <strain evidence="1 2">DSM 9990</strain>
    </source>
</reference>
<dbReference type="PANTHER" id="PTHR37029">
    <property type="entry name" value="SSR1768 PROTEIN"/>
    <property type="match status" value="1"/>
</dbReference>
<dbReference type="STRING" id="39841.SAMN05660836_01535"/>
<dbReference type="Proteomes" id="UP000199611">
    <property type="component" value="Unassembled WGS sequence"/>
</dbReference>
<accession>A0A1I4TUI3</accession>
<dbReference type="PANTHER" id="PTHR37029:SF1">
    <property type="entry name" value="SSR1768 PROTEIN"/>
    <property type="match status" value="1"/>
</dbReference>
<protein>
    <submittedName>
        <fullName evidence="1">Uncharacterized protein YuzE</fullName>
    </submittedName>
</protein>
<dbReference type="AlphaFoldDB" id="A0A1I4TUI3"/>
<dbReference type="EMBL" id="FOUU01000004">
    <property type="protein sequence ID" value="SFM80448.1"/>
    <property type="molecule type" value="Genomic_DNA"/>
</dbReference>
<evidence type="ECO:0000313" key="1">
    <source>
        <dbReference type="EMBL" id="SFM80448.1"/>
    </source>
</evidence>
<dbReference type="RefSeq" id="WP_245735306.1">
    <property type="nucleotide sequence ID" value="NZ_FOUU01000004.1"/>
</dbReference>
<dbReference type="Pfam" id="PF10049">
    <property type="entry name" value="DUF2283"/>
    <property type="match status" value="1"/>
</dbReference>